<dbReference type="SUPFAM" id="SSF48150">
    <property type="entry name" value="DNA-glycosylase"/>
    <property type="match status" value="1"/>
</dbReference>
<gene>
    <name evidence="7" type="ORF">ABCS64_08030</name>
</gene>
<comment type="catalytic activity">
    <reaction evidence="1">
        <text>Hydrolysis of alkylated DNA, releasing 3-methyladenine, 3-methylguanine, 7-methylguanine and 7-methyladenine.</text>
        <dbReference type="EC" id="3.2.2.21"/>
    </reaction>
</comment>
<dbReference type="Pfam" id="PF01986">
    <property type="entry name" value="DUF123"/>
    <property type="match status" value="1"/>
</dbReference>
<dbReference type="InterPro" id="IPR003265">
    <property type="entry name" value="HhH-GPD_domain"/>
</dbReference>
<dbReference type="Gene3D" id="1.10.340.30">
    <property type="entry name" value="Hypothetical protein, domain 2"/>
    <property type="match status" value="1"/>
</dbReference>
<evidence type="ECO:0000256" key="3">
    <source>
        <dbReference type="ARBA" id="ARBA00012000"/>
    </source>
</evidence>
<evidence type="ECO:0000256" key="1">
    <source>
        <dbReference type="ARBA" id="ARBA00000086"/>
    </source>
</evidence>
<dbReference type="EMBL" id="JBEUWX010000002">
    <property type="protein sequence ID" value="MFA9950266.1"/>
    <property type="molecule type" value="Genomic_DNA"/>
</dbReference>
<reference evidence="8" key="1">
    <citation type="submission" date="2024-06" db="EMBL/GenBank/DDBJ databases">
        <title>Radixoralia hellwigii gen. nov., sp nov., isolated from a root canal in the human oral cavity.</title>
        <authorList>
            <person name="Bartsch S."/>
            <person name="Wittmer A."/>
            <person name="Schulz A.-K."/>
            <person name="Neumann-Schaal M."/>
            <person name="Wolf J."/>
            <person name="Gronow S."/>
            <person name="Tennert C."/>
            <person name="Haecker G."/>
            <person name="Cieplik F."/>
            <person name="Al-Ahmad A."/>
        </authorList>
    </citation>
    <scope>NUCLEOTIDE SEQUENCE [LARGE SCALE GENOMIC DNA]</scope>
    <source>
        <strain evidence="8">Wk13</strain>
    </source>
</reference>
<evidence type="ECO:0000256" key="4">
    <source>
        <dbReference type="ARBA" id="ARBA00022763"/>
    </source>
</evidence>
<feature type="domain" description="HhH-GPD" evidence="6">
    <location>
        <begin position="224"/>
        <end position="376"/>
    </location>
</feature>
<dbReference type="RefSeq" id="WP_418891333.1">
    <property type="nucleotide sequence ID" value="NZ_JBEUWX010000002.1"/>
</dbReference>
<keyword evidence="4" id="KW-0227">DNA damage</keyword>
<accession>A0ABV4UFX1</accession>
<dbReference type="InterPro" id="IPR011257">
    <property type="entry name" value="DNA_glycosylase"/>
</dbReference>
<dbReference type="InterPro" id="IPR051912">
    <property type="entry name" value="Alkylbase_DNA_Glycosylase/TA"/>
</dbReference>
<dbReference type="Pfam" id="PF00730">
    <property type="entry name" value="HhH-GPD"/>
    <property type="match status" value="1"/>
</dbReference>
<dbReference type="CDD" id="cd10441">
    <property type="entry name" value="GIY-YIG_COG1833"/>
    <property type="match status" value="1"/>
</dbReference>
<evidence type="ECO:0000256" key="2">
    <source>
        <dbReference type="ARBA" id="ARBA00010817"/>
    </source>
</evidence>
<sequence>MSDATTRSAPAESEAGAPKPVSVRASIPASIAASIAAPMTDAPYRTYQLAIHIDAPVRVAVGRLGTFDFPAGDYVYTGSARRNLEARIARHLARAKKFHWHIDYLLAAPGVAICKVHRLSAPECVVNRQQAGEIVVPGFGASDCRAGCGSHLKRLPDGGTAHHRLRRDRSGRAGEQGTAPAYWREACQALSAADPVMAAIIRQHPIDSLISRGDPFGTLARSIVGQQISTKAADSVWRRFAAALPAVTPAAVLAAEAEVLRACGLSARKQEYLTDLARHFSEGSIHAHDWQAMTDADIIAELTSVRGIGVWTAEMFLIFNQMRPDVFPLDDIGLQKAAAQHYGGGERLTRKQLTCLSERWRPWRSVATWYLWRSLDPLPVDY</sequence>
<dbReference type="Gene3D" id="1.10.1670.40">
    <property type="match status" value="1"/>
</dbReference>
<dbReference type="PANTHER" id="PTHR43003">
    <property type="entry name" value="DNA-3-METHYLADENINE GLYCOSYLASE"/>
    <property type="match status" value="1"/>
</dbReference>
<protein>
    <recommendedName>
        <fullName evidence="3">DNA-3-methyladenine glycosylase II</fullName>
        <ecNumber evidence="3">3.2.2.21</ecNumber>
    </recommendedName>
</protein>
<dbReference type="CDD" id="cd00056">
    <property type="entry name" value="ENDO3c"/>
    <property type="match status" value="1"/>
</dbReference>
<evidence type="ECO:0000259" key="6">
    <source>
        <dbReference type="SMART" id="SM00478"/>
    </source>
</evidence>
<dbReference type="SMART" id="SM00478">
    <property type="entry name" value="ENDO3c"/>
    <property type="match status" value="1"/>
</dbReference>
<organism evidence="7 8">
    <name type="scientific">Dentiradicibacter hellwigii</name>
    <dbReference type="NCBI Taxonomy" id="3149053"/>
    <lineage>
        <taxon>Bacteria</taxon>
        <taxon>Pseudomonadati</taxon>
        <taxon>Pseudomonadota</taxon>
        <taxon>Betaproteobacteria</taxon>
        <taxon>Rhodocyclales</taxon>
        <taxon>Rhodocyclaceae</taxon>
        <taxon>Dentiradicibacter</taxon>
    </lineage>
</organism>
<evidence type="ECO:0000313" key="7">
    <source>
        <dbReference type="EMBL" id="MFA9950266.1"/>
    </source>
</evidence>
<proteinExistence type="inferred from homology"/>
<dbReference type="EC" id="3.2.2.21" evidence="3"/>
<dbReference type="PANTHER" id="PTHR43003:SF5">
    <property type="entry name" value="DNA-3-METHYLADENINE GLYCOSYLASE"/>
    <property type="match status" value="1"/>
</dbReference>
<evidence type="ECO:0000256" key="5">
    <source>
        <dbReference type="ARBA" id="ARBA00023204"/>
    </source>
</evidence>
<comment type="similarity">
    <text evidence="2">Belongs to the alkylbase DNA glycosidase AlkA family.</text>
</comment>
<comment type="caution">
    <text evidence="7">The sequence shown here is derived from an EMBL/GenBank/DDBJ whole genome shotgun (WGS) entry which is preliminary data.</text>
</comment>
<name>A0ABV4UFX1_9RHOO</name>
<evidence type="ECO:0000313" key="8">
    <source>
        <dbReference type="Proteomes" id="UP001574673"/>
    </source>
</evidence>
<dbReference type="Proteomes" id="UP001574673">
    <property type="component" value="Unassembled WGS sequence"/>
</dbReference>
<keyword evidence="8" id="KW-1185">Reference proteome</keyword>
<dbReference type="InterPro" id="IPR002837">
    <property type="entry name" value="DUF123"/>
</dbReference>
<dbReference type="PROSITE" id="PS00516">
    <property type="entry name" value="ALKYLBASE_DNA_GLYCOS"/>
    <property type="match status" value="1"/>
</dbReference>
<keyword evidence="5" id="KW-0234">DNA repair</keyword>
<dbReference type="InterPro" id="IPR000035">
    <property type="entry name" value="Alkylbase_DNA_glycsylse_CS"/>
</dbReference>